<name>A0A5E4LZT1_9HEMI</name>
<dbReference type="PANTHER" id="PTHR43580">
    <property type="entry name" value="OXIDOREDUCTASE GLYR1-RELATED"/>
    <property type="match status" value="1"/>
</dbReference>
<dbReference type="Gene3D" id="2.30.30.140">
    <property type="match status" value="1"/>
</dbReference>
<dbReference type="Pfam" id="PF00855">
    <property type="entry name" value="PWWP"/>
    <property type="match status" value="1"/>
</dbReference>
<dbReference type="GO" id="GO:0140673">
    <property type="term" value="P:transcription elongation-coupled chromatin remodeling"/>
    <property type="evidence" value="ECO:0007669"/>
    <property type="project" value="TreeGrafter"/>
</dbReference>
<sequence>MAIEWKYKTDDLVWAKTNGFPPWPGRVSEPPSLRTCSKKNNSRYIFFFGCKNYAWIETGCLKPYLPYKNLLTDNGKTQHFKEACRDIEDFIKTGSGKKNNRVPVTETLVRNKTPKVVKELSAFNTPCCSSTVNSTSGSIAKKRKNKSLFGKSLASNSDEAKSKPKKSRVNLSTDNVDVFINIEIKNNYSNPQGKNNNLLNSPEVIAAESTSKDVSKVSKYLSNKNMAMKFGFIGLGNIGTEIVKNLLKSGHTVIVWNRSPEKCQQFLEIGATAGITPSDVVIGSDIIFSCVSNPRVVKDIIFGNDGILSNLGTGKSFVEMSGVDPETSQDIGDAISSIGGRYMEAVIQGSKTEAGRGSLVCMAAGDKGLFDDCQSVFGAIAKKSLYLGEIGSATKMNLILHTIKSVFIAGLAEGVALADRAGISSKCMIDILARTSLKCPLLLEKEKATVDKNFLPHQALNHSQKDLSLSLNLAEDSEQSCPVSATVNEVLKNAKRLGFSDLDTS</sequence>
<dbReference type="SMART" id="SM00293">
    <property type="entry name" value="PWWP"/>
    <property type="match status" value="1"/>
</dbReference>
<evidence type="ECO:0000259" key="8">
    <source>
        <dbReference type="PROSITE" id="PS50812"/>
    </source>
</evidence>
<dbReference type="OrthoDB" id="21615at2759"/>
<accession>A0A5E4LZT1</accession>
<evidence type="ECO:0000313" key="9">
    <source>
        <dbReference type="EMBL" id="VVC24083.1"/>
    </source>
</evidence>
<dbReference type="InterPro" id="IPR013328">
    <property type="entry name" value="6PGD_dom2"/>
</dbReference>
<keyword evidence="10" id="KW-1185">Reference proteome</keyword>
<evidence type="ECO:0000256" key="6">
    <source>
        <dbReference type="ARBA" id="ARBA00078412"/>
    </source>
</evidence>
<dbReference type="SUPFAM" id="SSF48179">
    <property type="entry name" value="6-phosphogluconate dehydrogenase C-terminal domain-like"/>
    <property type="match status" value="1"/>
</dbReference>
<evidence type="ECO:0000256" key="1">
    <source>
        <dbReference type="ARBA" id="ARBA00004286"/>
    </source>
</evidence>
<keyword evidence="3" id="KW-0158">Chromosome</keyword>
<evidence type="ECO:0000256" key="3">
    <source>
        <dbReference type="ARBA" id="ARBA00022454"/>
    </source>
</evidence>
<dbReference type="GO" id="GO:0003677">
    <property type="term" value="F:DNA binding"/>
    <property type="evidence" value="ECO:0007669"/>
    <property type="project" value="TreeGrafter"/>
</dbReference>
<dbReference type="InterPro" id="IPR006115">
    <property type="entry name" value="6PGDH_NADP-bd"/>
</dbReference>
<organism evidence="9 10">
    <name type="scientific">Cinara cedri</name>
    <dbReference type="NCBI Taxonomy" id="506608"/>
    <lineage>
        <taxon>Eukaryota</taxon>
        <taxon>Metazoa</taxon>
        <taxon>Ecdysozoa</taxon>
        <taxon>Arthropoda</taxon>
        <taxon>Hexapoda</taxon>
        <taxon>Insecta</taxon>
        <taxon>Pterygota</taxon>
        <taxon>Neoptera</taxon>
        <taxon>Paraneoptera</taxon>
        <taxon>Hemiptera</taxon>
        <taxon>Sternorrhyncha</taxon>
        <taxon>Aphidomorpha</taxon>
        <taxon>Aphidoidea</taxon>
        <taxon>Aphididae</taxon>
        <taxon>Lachninae</taxon>
        <taxon>Cinara</taxon>
    </lineage>
</organism>
<dbReference type="InterPro" id="IPR008927">
    <property type="entry name" value="6-PGluconate_DH-like_C_sf"/>
</dbReference>
<dbReference type="Gene3D" id="1.10.1040.10">
    <property type="entry name" value="N-(1-d-carboxylethyl)-l-norvaline Dehydrogenase, domain 2"/>
    <property type="match status" value="1"/>
</dbReference>
<comment type="similarity">
    <text evidence="2">Belongs to the HIBADH-related family. NP60 subfamily.</text>
</comment>
<dbReference type="GO" id="GO:0050661">
    <property type="term" value="F:NADP binding"/>
    <property type="evidence" value="ECO:0007669"/>
    <property type="project" value="InterPro"/>
</dbReference>
<dbReference type="FunFam" id="3.40.50.720:FF:000058">
    <property type="entry name" value="Putative oxidoreductase GLYR1 homolog"/>
    <property type="match status" value="1"/>
</dbReference>
<evidence type="ECO:0000256" key="2">
    <source>
        <dbReference type="ARBA" id="ARBA00007598"/>
    </source>
</evidence>
<dbReference type="EMBL" id="CABPRJ010000001">
    <property type="protein sequence ID" value="VVC24083.1"/>
    <property type="molecule type" value="Genomic_DNA"/>
</dbReference>
<evidence type="ECO:0000256" key="5">
    <source>
        <dbReference type="ARBA" id="ARBA00034140"/>
    </source>
</evidence>
<protein>
    <recommendedName>
        <fullName evidence="5">Cytokine-like nuclear factor N-PAC</fullName>
    </recommendedName>
    <alternativeName>
        <fullName evidence="4">Glyoxylate reductase 1 homolog</fullName>
    </alternativeName>
    <alternativeName>
        <fullName evidence="7">Nuclear protein NP60 homolog</fullName>
    </alternativeName>
    <alternativeName>
        <fullName evidence="6">Putative oxidoreductase GLYR1 homolog</fullName>
    </alternativeName>
</protein>
<evidence type="ECO:0000256" key="4">
    <source>
        <dbReference type="ARBA" id="ARBA00030287"/>
    </source>
</evidence>
<dbReference type="InterPro" id="IPR000313">
    <property type="entry name" value="PWWP_dom"/>
</dbReference>
<dbReference type="GO" id="GO:0051287">
    <property type="term" value="F:NAD binding"/>
    <property type="evidence" value="ECO:0007669"/>
    <property type="project" value="InterPro"/>
</dbReference>
<dbReference type="PROSITE" id="PS50812">
    <property type="entry name" value="PWWP"/>
    <property type="match status" value="1"/>
</dbReference>
<dbReference type="Proteomes" id="UP000325440">
    <property type="component" value="Unassembled WGS sequence"/>
</dbReference>
<dbReference type="GO" id="GO:0000785">
    <property type="term" value="C:chromatin"/>
    <property type="evidence" value="ECO:0007669"/>
    <property type="project" value="TreeGrafter"/>
</dbReference>
<dbReference type="GO" id="GO:0031491">
    <property type="term" value="F:nucleosome binding"/>
    <property type="evidence" value="ECO:0007669"/>
    <property type="project" value="TreeGrafter"/>
</dbReference>
<dbReference type="PANTHER" id="PTHR43580:SF2">
    <property type="entry name" value="CYTOKINE-LIKE NUCLEAR FACTOR N-PAC"/>
    <property type="match status" value="1"/>
</dbReference>
<dbReference type="Pfam" id="PF03446">
    <property type="entry name" value="NAD_binding_2"/>
    <property type="match status" value="1"/>
</dbReference>
<dbReference type="Pfam" id="PF14833">
    <property type="entry name" value="NAD_binding_11"/>
    <property type="match status" value="1"/>
</dbReference>
<comment type="subcellular location">
    <subcellularLocation>
        <location evidence="1">Chromosome</location>
    </subcellularLocation>
</comment>
<dbReference type="SUPFAM" id="SSF51735">
    <property type="entry name" value="NAD(P)-binding Rossmann-fold domains"/>
    <property type="match status" value="1"/>
</dbReference>
<evidence type="ECO:0000256" key="7">
    <source>
        <dbReference type="ARBA" id="ARBA00082969"/>
    </source>
</evidence>
<dbReference type="AlphaFoldDB" id="A0A5E4LZT1"/>
<evidence type="ECO:0000313" key="10">
    <source>
        <dbReference type="Proteomes" id="UP000325440"/>
    </source>
</evidence>
<dbReference type="InterPro" id="IPR036291">
    <property type="entry name" value="NAD(P)-bd_dom_sf"/>
</dbReference>
<dbReference type="Gene3D" id="3.40.50.720">
    <property type="entry name" value="NAD(P)-binding Rossmann-like Domain"/>
    <property type="match status" value="1"/>
</dbReference>
<dbReference type="SUPFAM" id="SSF63748">
    <property type="entry name" value="Tudor/PWWP/MBT"/>
    <property type="match status" value="1"/>
</dbReference>
<gene>
    <name evidence="9" type="ORF">CINCED_3A004772</name>
</gene>
<feature type="domain" description="PWWP" evidence="8">
    <location>
        <begin position="9"/>
        <end position="67"/>
    </location>
</feature>
<dbReference type="InterPro" id="IPR051265">
    <property type="entry name" value="HIBADH-related_NP60_sf"/>
</dbReference>
<proteinExistence type="inferred from homology"/>
<reference evidence="9 10" key="1">
    <citation type="submission" date="2019-08" db="EMBL/GenBank/DDBJ databases">
        <authorList>
            <person name="Alioto T."/>
            <person name="Alioto T."/>
            <person name="Gomez Garrido J."/>
        </authorList>
    </citation>
    <scope>NUCLEOTIDE SEQUENCE [LARGE SCALE GENOMIC DNA]</scope>
</reference>
<dbReference type="InterPro" id="IPR029154">
    <property type="entry name" value="HIBADH-like_NADP-bd"/>
</dbReference>